<protein>
    <submittedName>
        <fullName evidence="11">ErfK/YbiS/YcfS/YnhG family protein</fullName>
    </submittedName>
</protein>
<dbReference type="InterPro" id="IPR050979">
    <property type="entry name" value="LD-transpeptidase"/>
</dbReference>
<sequence>MEGQDKRKKLNTELTSNTYLKYIKELGYYKATSKDETLNIRNAVLLFQSDHNMSITGVWDNATKDMLINRLVSNVFSYADNITNAPANGKWIVVNKTKRTLTLYEGKKVIKKYPVAVGNPHTLTKSGKFMINNKIIDPDWGGGGFAAPVKGGTPENPLGSRWLGINRTDGSYGIHGTNSFYSIGKFISHGCIRMQNYCVEELFPLVPMKAPVWVGTEAELKAWGVTQNAFTAN</sequence>
<name>S0G0A6_RUMCE</name>
<accession>S0G0A6</accession>
<dbReference type="AlphaFoldDB" id="S0G0A6"/>
<dbReference type="PANTHER" id="PTHR30582">
    <property type="entry name" value="L,D-TRANSPEPTIDASE"/>
    <property type="match status" value="1"/>
</dbReference>
<evidence type="ECO:0000256" key="4">
    <source>
        <dbReference type="ARBA" id="ARBA00022679"/>
    </source>
</evidence>
<organism evidence="11 12">
    <name type="scientific">Ruminiclostridium cellobioparum subsp. termitidis CT1112</name>
    <dbReference type="NCBI Taxonomy" id="1195236"/>
    <lineage>
        <taxon>Bacteria</taxon>
        <taxon>Bacillati</taxon>
        <taxon>Bacillota</taxon>
        <taxon>Clostridia</taxon>
        <taxon>Eubacteriales</taxon>
        <taxon>Oscillospiraceae</taxon>
        <taxon>Ruminiclostridium</taxon>
    </lineage>
</organism>
<proteinExistence type="inferred from homology"/>
<evidence type="ECO:0000259" key="10">
    <source>
        <dbReference type="PROSITE" id="PS52029"/>
    </source>
</evidence>
<comment type="similarity">
    <text evidence="2">Belongs to the YkuD family.</text>
</comment>
<evidence type="ECO:0000256" key="3">
    <source>
        <dbReference type="ARBA" id="ARBA00022676"/>
    </source>
</evidence>
<keyword evidence="6 9" id="KW-0133">Cell shape</keyword>
<dbReference type="Gene3D" id="2.40.440.10">
    <property type="entry name" value="L,D-transpeptidase catalytic domain-like"/>
    <property type="match status" value="1"/>
</dbReference>
<dbReference type="InterPro" id="IPR036365">
    <property type="entry name" value="PGBD-like_sf"/>
</dbReference>
<feature type="active site" description="Proton donor/acceptor" evidence="9">
    <location>
        <position position="175"/>
    </location>
</feature>
<evidence type="ECO:0000256" key="6">
    <source>
        <dbReference type="ARBA" id="ARBA00022960"/>
    </source>
</evidence>
<dbReference type="CDD" id="cd16913">
    <property type="entry name" value="YkuD_like"/>
    <property type="match status" value="1"/>
</dbReference>
<evidence type="ECO:0000313" key="12">
    <source>
        <dbReference type="Proteomes" id="UP000014155"/>
    </source>
</evidence>
<dbReference type="Pfam" id="PF03734">
    <property type="entry name" value="YkuD"/>
    <property type="match status" value="1"/>
</dbReference>
<evidence type="ECO:0000256" key="2">
    <source>
        <dbReference type="ARBA" id="ARBA00005992"/>
    </source>
</evidence>
<feature type="domain" description="L,D-TPase catalytic" evidence="10">
    <location>
        <begin position="90"/>
        <end position="215"/>
    </location>
</feature>
<dbReference type="SUPFAM" id="SSF141523">
    <property type="entry name" value="L,D-transpeptidase catalytic domain-like"/>
    <property type="match status" value="1"/>
</dbReference>
<evidence type="ECO:0000256" key="1">
    <source>
        <dbReference type="ARBA" id="ARBA00004752"/>
    </source>
</evidence>
<dbReference type="GO" id="GO:0018104">
    <property type="term" value="P:peptidoglycan-protein cross-linking"/>
    <property type="evidence" value="ECO:0007669"/>
    <property type="project" value="TreeGrafter"/>
</dbReference>
<dbReference type="GO" id="GO:0005576">
    <property type="term" value="C:extracellular region"/>
    <property type="evidence" value="ECO:0007669"/>
    <property type="project" value="TreeGrafter"/>
</dbReference>
<dbReference type="GO" id="GO:0071972">
    <property type="term" value="F:peptidoglycan L,D-transpeptidase activity"/>
    <property type="evidence" value="ECO:0007669"/>
    <property type="project" value="TreeGrafter"/>
</dbReference>
<keyword evidence="4" id="KW-0808">Transferase</keyword>
<dbReference type="GO" id="GO:0008360">
    <property type="term" value="P:regulation of cell shape"/>
    <property type="evidence" value="ECO:0007669"/>
    <property type="project" value="UniProtKB-UniRule"/>
</dbReference>
<dbReference type="Proteomes" id="UP000014155">
    <property type="component" value="Unassembled WGS sequence"/>
</dbReference>
<evidence type="ECO:0000256" key="7">
    <source>
        <dbReference type="ARBA" id="ARBA00022984"/>
    </source>
</evidence>
<dbReference type="SUPFAM" id="SSF47090">
    <property type="entry name" value="PGBD-like"/>
    <property type="match status" value="1"/>
</dbReference>
<keyword evidence="3" id="KW-0328">Glycosyltransferase</keyword>
<dbReference type="InterPro" id="IPR005490">
    <property type="entry name" value="LD_TPept_cat_dom"/>
</dbReference>
<evidence type="ECO:0000256" key="9">
    <source>
        <dbReference type="PROSITE-ProRule" id="PRU01373"/>
    </source>
</evidence>
<evidence type="ECO:0000313" key="11">
    <source>
        <dbReference type="EMBL" id="EMS74238.1"/>
    </source>
</evidence>
<feature type="active site" description="Nucleophile" evidence="9">
    <location>
        <position position="191"/>
    </location>
</feature>
<dbReference type="PATRIC" id="fig|1195236.3.peg.45"/>
<dbReference type="PROSITE" id="PS52029">
    <property type="entry name" value="LD_TPASE"/>
    <property type="match status" value="1"/>
</dbReference>
<dbReference type="InterPro" id="IPR038063">
    <property type="entry name" value="Transpep_catalytic_dom"/>
</dbReference>
<evidence type="ECO:0000256" key="8">
    <source>
        <dbReference type="ARBA" id="ARBA00023316"/>
    </source>
</evidence>
<dbReference type="eggNOG" id="COG1376">
    <property type="taxonomic scope" value="Bacteria"/>
</dbReference>
<dbReference type="PANTHER" id="PTHR30582:SF24">
    <property type="entry name" value="L,D-TRANSPEPTIDASE ERFK_SRFK-RELATED"/>
    <property type="match status" value="1"/>
</dbReference>
<comment type="pathway">
    <text evidence="1 9">Cell wall biogenesis; peptidoglycan biosynthesis.</text>
</comment>
<comment type="caution">
    <text evidence="11">The sequence shown here is derived from an EMBL/GenBank/DDBJ whole genome shotgun (WGS) entry which is preliminary data.</text>
</comment>
<reference evidence="11 12" key="1">
    <citation type="journal article" date="2013" name="Genome Announc.">
        <title>Draft Genome Sequence of the Cellulolytic, Mesophilic, Anaerobic Bacterium Clostridium termitidis Strain CT1112 (DSM 5398).</title>
        <authorList>
            <person name="Lal S."/>
            <person name="Ramachandran U."/>
            <person name="Zhang X."/>
            <person name="Munir R."/>
            <person name="Sparling R."/>
            <person name="Levin D.B."/>
        </authorList>
    </citation>
    <scope>NUCLEOTIDE SEQUENCE [LARGE SCALE GENOMIC DNA]</scope>
    <source>
        <strain evidence="11 12">CT1112</strain>
    </source>
</reference>
<dbReference type="UniPathway" id="UPA00219"/>
<keyword evidence="8 9" id="KW-0961">Cell wall biogenesis/degradation</keyword>
<dbReference type="GO" id="GO:0071555">
    <property type="term" value="P:cell wall organization"/>
    <property type="evidence" value="ECO:0007669"/>
    <property type="project" value="UniProtKB-UniRule"/>
</dbReference>
<keyword evidence="7 9" id="KW-0573">Peptidoglycan synthesis</keyword>
<dbReference type="EMBL" id="AORV01000002">
    <property type="protein sequence ID" value="EMS74238.1"/>
    <property type="molecule type" value="Genomic_DNA"/>
</dbReference>
<dbReference type="GO" id="GO:0016757">
    <property type="term" value="F:glycosyltransferase activity"/>
    <property type="evidence" value="ECO:0007669"/>
    <property type="project" value="UniProtKB-KW"/>
</dbReference>
<keyword evidence="5" id="KW-0378">Hydrolase</keyword>
<keyword evidence="12" id="KW-1185">Reference proteome</keyword>
<evidence type="ECO:0000256" key="5">
    <source>
        <dbReference type="ARBA" id="ARBA00022801"/>
    </source>
</evidence>
<gene>
    <name evidence="11" type="ORF">CTER_0047</name>
</gene>